<organism evidence="1 2">
    <name type="scientific">Pristionchus entomophagus</name>
    <dbReference type="NCBI Taxonomy" id="358040"/>
    <lineage>
        <taxon>Eukaryota</taxon>
        <taxon>Metazoa</taxon>
        <taxon>Ecdysozoa</taxon>
        <taxon>Nematoda</taxon>
        <taxon>Chromadorea</taxon>
        <taxon>Rhabditida</taxon>
        <taxon>Rhabditina</taxon>
        <taxon>Diplogasteromorpha</taxon>
        <taxon>Diplogasteroidea</taxon>
        <taxon>Neodiplogasteridae</taxon>
        <taxon>Pristionchus</taxon>
    </lineage>
</organism>
<dbReference type="AlphaFoldDB" id="A0AAV5TRM6"/>
<keyword evidence="2" id="KW-1185">Reference proteome</keyword>
<comment type="caution">
    <text evidence="1">The sequence shown here is derived from an EMBL/GenBank/DDBJ whole genome shotgun (WGS) entry which is preliminary data.</text>
</comment>
<evidence type="ECO:0000313" key="2">
    <source>
        <dbReference type="Proteomes" id="UP001432027"/>
    </source>
</evidence>
<proteinExistence type="predicted"/>
<gene>
    <name evidence="1" type="ORF">PENTCL1PPCAC_19017</name>
</gene>
<dbReference type="Proteomes" id="UP001432027">
    <property type="component" value="Unassembled WGS sequence"/>
</dbReference>
<dbReference type="EMBL" id="BTSX01000004">
    <property type="protein sequence ID" value="GMS96842.1"/>
    <property type="molecule type" value="Genomic_DNA"/>
</dbReference>
<evidence type="ECO:0000313" key="1">
    <source>
        <dbReference type="EMBL" id="GMS96842.1"/>
    </source>
</evidence>
<sequence>MVLPGKQLISLTRHLTVLVYTPYFIFEEKTVSYPFISKDQRSSLVLMQGTLVNHLNVQEVVEEKFNKIVHSLHKFSQLILDVWGKKNEEMKLRLLQSLLIGDDAGNRWFDKCFQLIV</sequence>
<feature type="non-terminal residue" evidence="1">
    <location>
        <position position="117"/>
    </location>
</feature>
<accession>A0AAV5TRM6</accession>
<protein>
    <submittedName>
        <fullName evidence="1">Uncharacterized protein</fullName>
    </submittedName>
</protein>
<reference evidence="1" key="1">
    <citation type="submission" date="2023-10" db="EMBL/GenBank/DDBJ databases">
        <title>Genome assembly of Pristionchus species.</title>
        <authorList>
            <person name="Yoshida K."/>
            <person name="Sommer R.J."/>
        </authorList>
    </citation>
    <scope>NUCLEOTIDE SEQUENCE</scope>
    <source>
        <strain evidence="1">RS0144</strain>
    </source>
</reference>
<name>A0AAV5TRM6_9BILA</name>